<dbReference type="EMBL" id="LN609400">
    <property type="protein sequence ID" value="CEF60654.1"/>
    <property type="molecule type" value="Genomic_DNA"/>
</dbReference>
<sequence length="88" mass="9809">MSKLTIITFVCFFIIYVVYGISLQTNDSSVGPCLDKMCMEGYECKNDLCYKISQNISSNNFSSQIIGPCVNGNCPDGYVCKEDSCYLQ</sequence>
<evidence type="ECO:0000313" key="2">
    <source>
        <dbReference type="EMBL" id="CEF60654.1"/>
    </source>
</evidence>
<evidence type="ECO:0000313" key="3">
    <source>
        <dbReference type="Proteomes" id="UP000035682"/>
    </source>
</evidence>
<evidence type="ECO:0000256" key="1">
    <source>
        <dbReference type="SAM" id="SignalP"/>
    </source>
</evidence>
<dbReference type="WormBase" id="SRAE_X000238800">
    <property type="protein sequence ID" value="SRP11285"/>
    <property type="gene ID" value="WBGene00267973"/>
</dbReference>
<reference evidence="2" key="1">
    <citation type="submission" date="2014-09" db="EMBL/GenBank/DDBJ databases">
        <authorList>
            <person name="Aslett A.Martin."/>
        </authorList>
    </citation>
    <scope>NUCLEOTIDE SEQUENCE</scope>
    <source>
        <strain evidence="2">ED321 Heterogonic</strain>
    </source>
</reference>
<keyword evidence="1" id="KW-0732">Signal</keyword>
<dbReference type="OMA" id="CIADKCQ"/>
<proteinExistence type="predicted"/>
<dbReference type="RefSeq" id="XP_024499863.1">
    <property type="nucleotide sequence ID" value="XM_024645596.1"/>
</dbReference>
<accession>A0A090KZL8</accession>
<keyword evidence="3" id="KW-1185">Reference proteome</keyword>
<reference evidence="3" key="2">
    <citation type="submission" date="2014-09" db="EMBL/GenBank/DDBJ databases">
        <authorList>
            <person name="Martin A.A."/>
        </authorList>
    </citation>
    <scope>NUCLEOTIDE SEQUENCE</scope>
    <source>
        <strain evidence="3">ED321</strain>
    </source>
</reference>
<dbReference type="WBParaSite" id="SRAE_X000238800.1">
    <property type="protein sequence ID" value="SRAE_X000238800.1"/>
    <property type="gene ID" value="WBGene00267973"/>
</dbReference>
<organism evidence="2">
    <name type="scientific">Strongyloides ratti</name>
    <name type="common">Parasitic roundworm</name>
    <dbReference type="NCBI Taxonomy" id="34506"/>
    <lineage>
        <taxon>Eukaryota</taxon>
        <taxon>Metazoa</taxon>
        <taxon>Ecdysozoa</taxon>
        <taxon>Nematoda</taxon>
        <taxon>Chromadorea</taxon>
        <taxon>Rhabditida</taxon>
        <taxon>Tylenchina</taxon>
        <taxon>Panagrolaimomorpha</taxon>
        <taxon>Strongyloidoidea</taxon>
        <taxon>Strongyloididae</taxon>
        <taxon>Strongyloides</taxon>
    </lineage>
</organism>
<dbReference type="AlphaFoldDB" id="A0A090KZL8"/>
<protein>
    <submittedName>
        <fullName evidence="4">CC domain-containing protein</fullName>
    </submittedName>
</protein>
<name>A0A090KZL8_STRRB</name>
<evidence type="ECO:0000313" key="4">
    <source>
        <dbReference type="WBParaSite" id="SRAE_X000238800.1"/>
    </source>
</evidence>
<dbReference type="OrthoDB" id="5830441at2759"/>
<dbReference type="Proteomes" id="UP000035682">
    <property type="component" value="Unplaced"/>
</dbReference>
<reference evidence="4" key="3">
    <citation type="submission" date="2020-12" db="UniProtKB">
        <authorList>
            <consortium name="WormBaseParasite"/>
        </authorList>
    </citation>
    <scope>IDENTIFICATION</scope>
</reference>
<gene>
    <name evidence="2 4 5" type="ORF">SRAE_X000238800</name>
</gene>
<dbReference type="CTD" id="36385467"/>
<feature type="chain" id="PRO_5015030274" evidence="1">
    <location>
        <begin position="21"/>
        <end position="88"/>
    </location>
</feature>
<feature type="signal peptide" evidence="1">
    <location>
        <begin position="1"/>
        <end position="20"/>
    </location>
</feature>
<evidence type="ECO:0000313" key="5">
    <source>
        <dbReference type="WormBase" id="SRAE_X000238800"/>
    </source>
</evidence>
<dbReference type="GeneID" id="36385467"/>